<keyword evidence="3" id="KW-1185">Reference proteome</keyword>
<dbReference type="EMBL" id="LT899436">
    <property type="protein sequence ID" value="SNR14883.1"/>
    <property type="molecule type" value="Genomic_DNA"/>
</dbReference>
<dbReference type="InterPro" id="IPR011004">
    <property type="entry name" value="Trimer_LpxA-like_sf"/>
</dbReference>
<keyword evidence="2" id="KW-0012">Acyltransferase</keyword>
<organism evidence="2 3">
    <name type="scientific">Tenacibaculum jejuense</name>
    <dbReference type="NCBI Taxonomy" id="584609"/>
    <lineage>
        <taxon>Bacteria</taxon>
        <taxon>Pseudomonadati</taxon>
        <taxon>Bacteroidota</taxon>
        <taxon>Flavobacteriia</taxon>
        <taxon>Flavobacteriales</taxon>
        <taxon>Flavobacteriaceae</taxon>
        <taxon>Tenacibaculum</taxon>
    </lineage>
</organism>
<sequence length="191" mass="20847">MLNYFAHHTAIIDQGAKIGNGTKIWHFSHIMPNSQIGEECNLGQNVVVSPNVVLGNNVKVQNNVSVYTGVVCEDDVFLGPSMVFTNVINPRSAINRKTEFKQTIVKKGATIGANATVICGNMIGEYALIGAGAVVTKNVLPYSLVVGNPSKHIGWVSEYGHRLVFDQDGFAICDESKQVYQIQQNEVKRVK</sequence>
<reference evidence="2 3" key="1">
    <citation type="submission" date="2017-07" db="EMBL/GenBank/DDBJ databases">
        <authorList>
            <person name="Sun Z.S."/>
            <person name="Albrecht U."/>
            <person name="Echele G."/>
            <person name="Lee C.C."/>
        </authorList>
    </citation>
    <scope>NUCLEOTIDE SEQUENCE [LARGE SCALE GENOMIC DNA]</scope>
    <source>
        <strain evidence="3">type strain: KCTC 22618</strain>
    </source>
</reference>
<dbReference type="Pfam" id="PF14602">
    <property type="entry name" value="Hexapep_2"/>
    <property type="match status" value="1"/>
</dbReference>
<dbReference type="InterPro" id="IPR001451">
    <property type="entry name" value="Hexapep"/>
</dbReference>
<evidence type="ECO:0000313" key="2">
    <source>
        <dbReference type="EMBL" id="SNR14883.1"/>
    </source>
</evidence>
<dbReference type="RefSeq" id="WP_095070161.1">
    <property type="nucleotide sequence ID" value="NZ_LT899436.1"/>
</dbReference>
<name>A0A238U6S5_9FLAO</name>
<dbReference type="PANTHER" id="PTHR43300">
    <property type="entry name" value="ACETYLTRANSFERASE"/>
    <property type="match status" value="1"/>
</dbReference>
<dbReference type="PANTHER" id="PTHR43300:SF4">
    <property type="entry name" value="ACYL-[ACYL-CARRIER-PROTEIN]--UDP-N-ACETYLGLUCOSAMINE O-ACYLTRANSFERASE"/>
    <property type="match status" value="1"/>
</dbReference>
<dbReference type="SUPFAM" id="SSF51161">
    <property type="entry name" value="Trimeric LpxA-like enzymes"/>
    <property type="match status" value="1"/>
</dbReference>
<dbReference type="GO" id="GO:0016746">
    <property type="term" value="F:acyltransferase activity"/>
    <property type="evidence" value="ECO:0007669"/>
    <property type="project" value="UniProtKB-KW"/>
</dbReference>
<gene>
    <name evidence="2" type="primary">wbpD</name>
    <name evidence="2" type="ORF">TJEJU_1134</name>
</gene>
<evidence type="ECO:0000313" key="3">
    <source>
        <dbReference type="Proteomes" id="UP000215214"/>
    </source>
</evidence>
<dbReference type="CDD" id="cd03358">
    <property type="entry name" value="LbH_WxcM_N_like"/>
    <property type="match status" value="1"/>
</dbReference>
<dbReference type="AlphaFoldDB" id="A0A238U6S5"/>
<dbReference type="InterPro" id="IPR050179">
    <property type="entry name" value="Trans_hexapeptide_repeat"/>
</dbReference>
<accession>A0A238U6S5</accession>
<evidence type="ECO:0000256" key="1">
    <source>
        <dbReference type="ARBA" id="ARBA00007274"/>
    </source>
</evidence>
<keyword evidence="2" id="KW-0808">Transferase</keyword>
<dbReference type="KEGG" id="tje:TJEJU_1134"/>
<dbReference type="Pfam" id="PF00132">
    <property type="entry name" value="Hexapep"/>
    <property type="match status" value="1"/>
</dbReference>
<comment type="similarity">
    <text evidence="1">Belongs to the transferase hexapeptide repeat family.</text>
</comment>
<proteinExistence type="inferred from homology"/>
<protein>
    <submittedName>
        <fullName evidence="2">UDP-2-acetamido-3-amino-2, 3-dideoxy-D-glucuronate N-acetyltransferase</fullName>
        <ecNumber evidence="2">2.3.1.201</ecNumber>
    </submittedName>
</protein>
<dbReference type="EC" id="2.3.1.201" evidence="2"/>
<dbReference type="Proteomes" id="UP000215214">
    <property type="component" value="Chromosome TJEJU"/>
</dbReference>
<dbReference type="OrthoDB" id="9801697at2"/>
<dbReference type="Gene3D" id="2.160.10.10">
    <property type="entry name" value="Hexapeptide repeat proteins"/>
    <property type="match status" value="1"/>
</dbReference>